<keyword evidence="2" id="KW-1185">Reference proteome</keyword>
<evidence type="ECO:0000313" key="1">
    <source>
        <dbReference type="EMBL" id="RRR97327.1"/>
    </source>
</evidence>
<reference evidence="1 2" key="1">
    <citation type="submission" date="2018-12" db="EMBL/GenBank/DDBJ databases">
        <title>Glycomyces sp. YIM 121974 draft genome.</title>
        <authorList>
            <person name="Li Q."/>
        </authorList>
    </citation>
    <scope>NUCLEOTIDE SEQUENCE [LARGE SCALE GENOMIC DNA]</scope>
    <source>
        <strain evidence="1 2">YIM 121974</strain>
    </source>
</reference>
<protein>
    <submittedName>
        <fullName evidence="1">Uncharacterized protein</fullName>
    </submittedName>
</protein>
<name>A0A426UTR2_9ACTN</name>
<comment type="caution">
    <text evidence="1">The sequence shown here is derived from an EMBL/GenBank/DDBJ whole genome shotgun (WGS) entry which is preliminary data.</text>
</comment>
<dbReference type="EMBL" id="RSEB01000005">
    <property type="protein sequence ID" value="RRR97327.1"/>
    <property type="molecule type" value="Genomic_DNA"/>
</dbReference>
<dbReference type="AlphaFoldDB" id="A0A426UTR2"/>
<accession>A0A426UTR2</accession>
<evidence type="ECO:0000313" key="2">
    <source>
        <dbReference type="Proteomes" id="UP000277256"/>
    </source>
</evidence>
<organism evidence="1 2">
    <name type="scientific">Glycomyces terrestris</name>
    <dbReference type="NCBI Taxonomy" id="2493553"/>
    <lineage>
        <taxon>Bacteria</taxon>
        <taxon>Bacillati</taxon>
        <taxon>Actinomycetota</taxon>
        <taxon>Actinomycetes</taxon>
        <taxon>Glycomycetales</taxon>
        <taxon>Glycomycetaceae</taxon>
        <taxon>Glycomyces</taxon>
    </lineage>
</organism>
<dbReference type="Proteomes" id="UP000277256">
    <property type="component" value="Unassembled WGS sequence"/>
</dbReference>
<gene>
    <name evidence="1" type="ORF">EIW28_18115</name>
</gene>
<sequence length="152" mass="16342">MSRSSNGWWKSGSAVGPTTRNGARECCLSAEAAIRACEVPIPFGPVRTLCGMPLTAVEFMYRLERMCHSWPPACQSWRPLAYKAIASCSGGATPSAAHSTGISVSAVFSNWCSREVRMSLTSSAARCVSRPRNRSKTRTAFAFSPSLATSRS</sequence>
<proteinExistence type="predicted"/>